<feature type="domain" description="DUF7054" evidence="2">
    <location>
        <begin position="63"/>
        <end position="146"/>
    </location>
</feature>
<dbReference type="eggNOG" id="KOG4197">
    <property type="taxonomic scope" value="Eukaryota"/>
</dbReference>
<dbReference type="OMA" id="CAKATAN"/>
<protein>
    <recommendedName>
        <fullName evidence="2">DUF7054 domain-containing protein</fullName>
    </recommendedName>
</protein>
<dbReference type="PANTHER" id="PTHR33270:SF46">
    <property type="match status" value="1"/>
</dbReference>
<feature type="region of interest" description="Disordered" evidence="1">
    <location>
        <begin position="1"/>
        <end position="58"/>
    </location>
</feature>
<proteinExistence type="predicted"/>
<dbReference type="Pfam" id="PF23156">
    <property type="entry name" value="DUF7054"/>
    <property type="match status" value="1"/>
</dbReference>
<evidence type="ECO:0000259" key="2">
    <source>
        <dbReference type="Pfam" id="PF23156"/>
    </source>
</evidence>
<dbReference type="InterPro" id="IPR055482">
    <property type="entry name" value="DUF7054"/>
</dbReference>
<accession>A0A059DAC9</accession>
<dbReference type="KEGG" id="egr:104434016"/>
<organism evidence="3">
    <name type="scientific">Eucalyptus grandis</name>
    <name type="common">Flooded gum</name>
    <dbReference type="NCBI Taxonomy" id="71139"/>
    <lineage>
        <taxon>Eukaryota</taxon>
        <taxon>Viridiplantae</taxon>
        <taxon>Streptophyta</taxon>
        <taxon>Embryophyta</taxon>
        <taxon>Tracheophyta</taxon>
        <taxon>Spermatophyta</taxon>
        <taxon>Magnoliopsida</taxon>
        <taxon>eudicotyledons</taxon>
        <taxon>Gunneridae</taxon>
        <taxon>Pentapetalae</taxon>
        <taxon>rosids</taxon>
        <taxon>malvids</taxon>
        <taxon>Myrtales</taxon>
        <taxon>Myrtaceae</taxon>
        <taxon>Myrtoideae</taxon>
        <taxon>Eucalypteae</taxon>
        <taxon>Eucalyptus</taxon>
    </lineage>
</organism>
<dbReference type="Gramene" id="KCW87419">
    <property type="protein sequence ID" value="KCW87419"/>
    <property type="gene ID" value="EUGRSUZ_B03896"/>
</dbReference>
<dbReference type="AlphaFoldDB" id="A0A059DAC9"/>
<reference evidence="3" key="1">
    <citation type="submission" date="2013-07" db="EMBL/GenBank/DDBJ databases">
        <title>The genome of Eucalyptus grandis.</title>
        <authorList>
            <person name="Schmutz J."/>
            <person name="Hayes R."/>
            <person name="Myburg A."/>
            <person name="Tuskan G."/>
            <person name="Grattapaglia D."/>
            <person name="Rokhsar D.S."/>
        </authorList>
    </citation>
    <scope>NUCLEOTIDE SEQUENCE</scope>
    <source>
        <tissue evidence="3">Leaf extractions</tissue>
    </source>
</reference>
<dbReference type="InParanoid" id="A0A059DAC9"/>
<evidence type="ECO:0000256" key="1">
    <source>
        <dbReference type="SAM" id="MobiDB-lite"/>
    </source>
</evidence>
<dbReference type="OrthoDB" id="651546at2759"/>
<gene>
    <name evidence="3" type="ORF">EUGRSUZ_B03896</name>
</gene>
<dbReference type="InterPro" id="IPR040358">
    <property type="entry name" value="At4g22758-like"/>
</dbReference>
<evidence type="ECO:0000313" key="3">
    <source>
        <dbReference type="EMBL" id="KCW87419.1"/>
    </source>
</evidence>
<sequence length="198" mass="21205">MPTSKSHRPAPEDRGRRGKLPKKASSFHGRVPPAIAAAKELRRPMTAPELLPPASLPEPRPRLTKLLLNVTVLGGVGAVQVVMSPESTVGDLVAAVVRQYAKEGRRPTLASDDASRFDLHYSQFSLESLDKEEKLMALGSRNFFVCPRKALADGPAEGNAGGVATAAAAAATSSCSREAQRAAKTGFNWLKFMDFLLQ</sequence>
<dbReference type="EMBL" id="KK198754">
    <property type="protein sequence ID" value="KCW87419.1"/>
    <property type="molecule type" value="Genomic_DNA"/>
</dbReference>
<dbReference type="FunCoup" id="A0A059DAC9">
    <property type="interactions" value="319"/>
</dbReference>
<dbReference type="PANTHER" id="PTHR33270">
    <property type="entry name" value="BNAC05G50380D PROTEIN"/>
    <property type="match status" value="1"/>
</dbReference>
<name>A0A059DAC9_EUCGR</name>
<dbReference type="STRING" id="71139.A0A059DAC9"/>